<dbReference type="SUPFAM" id="SSF51735">
    <property type="entry name" value="NAD(P)-binding Rossmann-fold domains"/>
    <property type="match status" value="1"/>
</dbReference>
<dbReference type="RefSeq" id="WP_070125747.1">
    <property type="nucleotide sequence ID" value="NZ_MDHN01000029.1"/>
</dbReference>
<reference evidence="2 3" key="1">
    <citation type="submission" date="2016-08" db="EMBL/GenBank/DDBJ databases">
        <authorList>
            <person name="Seilhamer J.J."/>
        </authorList>
    </citation>
    <scope>NUCLEOTIDE SEQUENCE [LARGE SCALE GENOMIC DNA]</scope>
    <source>
        <strain evidence="2 3">KCTC 42603</strain>
    </source>
</reference>
<feature type="domain" description="NAD-dependent epimerase/dehydratase" evidence="1">
    <location>
        <begin position="38"/>
        <end position="151"/>
    </location>
</feature>
<dbReference type="InterPro" id="IPR001509">
    <property type="entry name" value="Epimerase_deHydtase"/>
</dbReference>
<evidence type="ECO:0000313" key="2">
    <source>
        <dbReference type="EMBL" id="OFC70105.1"/>
    </source>
</evidence>
<dbReference type="STRING" id="1656094.BFC18_12995"/>
<proteinExistence type="predicted"/>
<dbReference type="InterPro" id="IPR036291">
    <property type="entry name" value="NAD(P)-bd_dom_sf"/>
</dbReference>
<dbReference type="EMBL" id="MDHN01000029">
    <property type="protein sequence ID" value="OFC70105.1"/>
    <property type="molecule type" value="Genomic_DNA"/>
</dbReference>
<keyword evidence="3" id="KW-1185">Reference proteome</keyword>
<organism evidence="2 3">
    <name type="scientific">Alteromonas confluentis</name>
    <dbReference type="NCBI Taxonomy" id="1656094"/>
    <lineage>
        <taxon>Bacteria</taxon>
        <taxon>Pseudomonadati</taxon>
        <taxon>Pseudomonadota</taxon>
        <taxon>Gammaproteobacteria</taxon>
        <taxon>Alteromonadales</taxon>
        <taxon>Alteromonadaceae</taxon>
        <taxon>Alteromonas/Salinimonas group</taxon>
        <taxon>Alteromonas</taxon>
    </lineage>
</organism>
<comment type="caution">
    <text evidence="2">The sequence shown here is derived from an EMBL/GenBank/DDBJ whole genome shotgun (WGS) entry which is preliminary data.</text>
</comment>
<dbReference type="Gene3D" id="3.40.50.720">
    <property type="entry name" value="NAD(P)-binding Rossmann-like Domain"/>
    <property type="match status" value="1"/>
</dbReference>
<protein>
    <recommendedName>
        <fullName evidence="1">NAD-dependent epimerase/dehydratase domain-containing protein</fullName>
    </recommendedName>
</protein>
<evidence type="ECO:0000313" key="3">
    <source>
        <dbReference type="Proteomes" id="UP000175691"/>
    </source>
</evidence>
<dbReference type="AlphaFoldDB" id="A0A1E7Z9A3"/>
<dbReference type="Proteomes" id="UP000175691">
    <property type="component" value="Unassembled WGS sequence"/>
</dbReference>
<accession>A0A1E7Z9A3</accession>
<dbReference type="Pfam" id="PF01370">
    <property type="entry name" value="Epimerase"/>
    <property type="match status" value="1"/>
</dbReference>
<evidence type="ECO:0000259" key="1">
    <source>
        <dbReference type="Pfam" id="PF01370"/>
    </source>
</evidence>
<name>A0A1E7Z9A3_9ALTE</name>
<dbReference type="OrthoDB" id="9812470at2"/>
<sequence length="258" mass="29379">MKTALIGYTGFVGSNINFQANFDELYNSKNLGDITGKSFDLVVCAGVPAVKWWANQNPDKDLETILALAEVYKTISAKRFVLISTVDVYPSPIDVTEKSIINAEDLCPYGKNRLLLEDLISNHFDSYNIIRLPGLFGKGIKKNVLFDLIQRNILEKINLDSEFQWYPLSRLWKDIQTVINADIRIANLAVQPLSTRRIRDTYFTNLDVGSDPFPKAKYDMKSDYAALFTSKCQNYIMTNDEVLLELGDWLKKPEVKCE</sequence>
<gene>
    <name evidence="2" type="ORF">BFC18_12995</name>
</gene>